<dbReference type="AlphaFoldDB" id="A0A846HH34"/>
<organism evidence="2 3">
    <name type="scientific">Hassallia byssoidea VB512170</name>
    <dbReference type="NCBI Taxonomy" id="1304833"/>
    <lineage>
        <taxon>Bacteria</taxon>
        <taxon>Bacillati</taxon>
        <taxon>Cyanobacteriota</taxon>
        <taxon>Cyanophyceae</taxon>
        <taxon>Nostocales</taxon>
        <taxon>Tolypothrichaceae</taxon>
        <taxon>Hassallia</taxon>
    </lineage>
</organism>
<keyword evidence="3" id="KW-1185">Reference proteome</keyword>
<dbReference type="EMBL" id="JTCM02000080">
    <property type="protein sequence ID" value="NEU75721.1"/>
    <property type="molecule type" value="Genomic_DNA"/>
</dbReference>
<dbReference type="Proteomes" id="UP000031549">
    <property type="component" value="Unassembled WGS sequence"/>
</dbReference>
<reference evidence="2 3" key="1">
    <citation type="journal article" date="2015" name="Genome Announc.">
        <title>Draft Genome Sequence of Cyanobacterium Hassallia byssoidea Strain VB512170, Isolated from Monuments in India.</title>
        <authorList>
            <person name="Singh D."/>
            <person name="Chandrababunaidu M.M."/>
            <person name="Panda A."/>
            <person name="Sen D."/>
            <person name="Bhattacharyya S."/>
            <person name="Adhikary S.P."/>
            <person name="Tripathy S."/>
        </authorList>
    </citation>
    <scope>NUCLEOTIDE SEQUENCE [LARGE SCALE GENOMIC DNA]</scope>
    <source>
        <strain evidence="2 3">VB512170</strain>
    </source>
</reference>
<dbReference type="RefSeq" id="WP_039747560.1">
    <property type="nucleotide sequence ID" value="NZ_JTCM02000080.1"/>
</dbReference>
<dbReference type="Gene3D" id="3.30.70.260">
    <property type="match status" value="1"/>
</dbReference>
<proteinExistence type="predicted"/>
<name>A0A846HH34_9CYAN</name>
<dbReference type="SUPFAM" id="SSF55021">
    <property type="entry name" value="ACT-like"/>
    <property type="match status" value="1"/>
</dbReference>
<protein>
    <submittedName>
        <fullName evidence="2">ABC transporter</fullName>
    </submittedName>
</protein>
<dbReference type="SMART" id="SM00930">
    <property type="entry name" value="NIL"/>
    <property type="match status" value="1"/>
</dbReference>
<accession>A0A846HH34</accession>
<comment type="caution">
    <text evidence="2">The sequence shown here is derived from an EMBL/GenBank/DDBJ whole genome shotgun (WGS) entry which is preliminary data.</text>
</comment>
<evidence type="ECO:0000313" key="2">
    <source>
        <dbReference type="EMBL" id="NEU75721.1"/>
    </source>
</evidence>
<dbReference type="InterPro" id="IPR018449">
    <property type="entry name" value="NIL_domain"/>
</dbReference>
<sequence>MANNIALTHKRIRLRIPKDYHSQPVISRLVSDYGLTVNITAAVLGANAVGDGWFDLDLQGTIGQIDRALSYLHDLGLQIWDNNSETGIW</sequence>
<gene>
    <name evidence="2" type="ORF">PI95_024970</name>
</gene>
<dbReference type="InterPro" id="IPR045865">
    <property type="entry name" value="ACT-like_dom_sf"/>
</dbReference>
<dbReference type="Pfam" id="PF09383">
    <property type="entry name" value="NIL"/>
    <property type="match status" value="1"/>
</dbReference>
<evidence type="ECO:0000313" key="3">
    <source>
        <dbReference type="Proteomes" id="UP000031549"/>
    </source>
</evidence>
<evidence type="ECO:0000259" key="1">
    <source>
        <dbReference type="SMART" id="SM00930"/>
    </source>
</evidence>
<feature type="domain" description="NIL" evidence="1">
    <location>
        <begin position="8"/>
        <end position="82"/>
    </location>
</feature>